<protein>
    <submittedName>
        <fullName evidence="2">Uncharacterized protein</fullName>
    </submittedName>
</protein>
<accession>A0A1S1U4F5</accession>
<organism evidence="2 3">
    <name type="scientific">Janthinobacterium lividum</name>
    <dbReference type="NCBI Taxonomy" id="29581"/>
    <lineage>
        <taxon>Bacteria</taxon>
        <taxon>Pseudomonadati</taxon>
        <taxon>Pseudomonadota</taxon>
        <taxon>Betaproteobacteria</taxon>
        <taxon>Burkholderiales</taxon>
        <taxon>Oxalobacteraceae</taxon>
        <taxon>Janthinobacterium</taxon>
    </lineage>
</organism>
<name>A0A1S1U4F5_9BURK</name>
<dbReference type="Proteomes" id="UP000179840">
    <property type="component" value="Unassembled WGS sequence"/>
</dbReference>
<dbReference type="AlphaFoldDB" id="A0A1S1U4F5"/>
<gene>
    <name evidence="2" type="ORF">AKG95_19335</name>
</gene>
<feature type="region of interest" description="Disordered" evidence="1">
    <location>
        <begin position="54"/>
        <end position="83"/>
    </location>
</feature>
<evidence type="ECO:0000256" key="1">
    <source>
        <dbReference type="SAM" id="MobiDB-lite"/>
    </source>
</evidence>
<proteinExistence type="predicted"/>
<evidence type="ECO:0000313" key="3">
    <source>
        <dbReference type="Proteomes" id="UP000179840"/>
    </source>
</evidence>
<dbReference type="EMBL" id="LFKP01000010">
    <property type="protein sequence ID" value="OHV95335.1"/>
    <property type="molecule type" value="Genomic_DNA"/>
</dbReference>
<comment type="caution">
    <text evidence="2">The sequence shown here is derived from an EMBL/GenBank/DDBJ whole genome shotgun (WGS) entry which is preliminary data.</text>
</comment>
<reference evidence="2 3" key="1">
    <citation type="submission" date="2015-06" db="EMBL/GenBank/DDBJ databases">
        <title>Draft genome sequencing of a biphenyl-degrading bacterium, Janthinobacterium lividum MEG1.</title>
        <authorList>
            <person name="Shimodaira J."/>
            <person name="Hatta T."/>
        </authorList>
    </citation>
    <scope>NUCLEOTIDE SEQUENCE [LARGE SCALE GENOMIC DNA]</scope>
    <source>
        <strain evidence="2 3">MEG1</strain>
    </source>
</reference>
<sequence length="83" mass="8874">MSPIQGEQFSASAKPAAPGIEQHQQPAHIQGAASIKGRLVRRACGIADLAQQHEQHALTRPSSANDYERVGLPPCISNHAELQ</sequence>
<feature type="compositionally biased region" description="Polar residues" evidence="1">
    <location>
        <begin position="1"/>
        <end position="11"/>
    </location>
</feature>
<evidence type="ECO:0000313" key="2">
    <source>
        <dbReference type="EMBL" id="OHV95335.1"/>
    </source>
</evidence>
<feature type="region of interest" description="Disordered" evidence="1">
    <location>
        <begin position="1"/>
        <end position="29"/>
    </location>
</feature>